<feature type="region of interest" description="Disordered" evidence="1">
    <location>
        <begin position="169"/>
        <end position="207"/>
    </location>
</feature>
<dbReference type="OrthoDB" id="8192147at2759"/>
<dbReference type="AlphaFoldDB" id="A0A9Q0NFK3"/>
<sequence>MALGASDAEKAFTKKNESSQPFVDIKNPSKPFGTDDGFKGPGAACGSSIVKVARQMVSGKSLNRGFTVANFNTDTESPDNFNETLSETDLMSHPRYIGRRGSKSLPASPSSSPKSMRKAHANPFFTGQFATNANTGEGNQKGWFLSGLLGIQRDSAVSTQSVVSNISEEAEEALEIPSTTNRAQKPLQAKPSELREMNFWSPTSMAE</sequence>
<accession>A0A9Q0NFK3</accession>
<feature type="region of interest" description="Disordered" evidence="1">
    <location>
        <begin position="69"/>
        <end position="119"/>
    </location>
</feature>
<evidence type="ECO:0000313" key="2">
    <source>
        <dbReference type="EMBL" id="KAJ6649334.1"/>
    </source>
</evidence>
<gene>
    <name evidence="2" type="ORF">Bhyg_04568</name>
</gene>
<evidence type="ECO:0000256" key="1">
    <source>
        <dbReference type="SAM" id="MobiDB-lite"/>
    </source>
</evidence>
<feature type="compositionally biased region" description="Low complexity" evidence="1">
    <location>
        <begin position="103"/>
        <end position="114"/>
    </location>
</feature>
<comment type="caution">
    <text evidence="2">The sequence shown here is derived from an EMBL/GenBank/DDBJ whole genome shotgun (WGS) entry which is preliminary data.</text>
</comment>
<keyword evidence="3" id="KW-1185">Reference proteome</keyword>
<reference evidence="2" key="1">
    <citation type="submission" date="2022-07" db="EMBL/GenBank/DDBJ databases">
        <authorList>
            <person name="Trinca V."/>
            <person name="Uliana J.V.C."/>
            <person name="Torres T.T."/>
            <person name="Ward R.J."/>
            <person name="Monesi N."/>
        </authorList>
    </citation>
    <scope>NUCLEOTIDE SEQUENCE</scope>
    <source>
        <strain evidence="2">HSMRA1968</strain>
        <tissue evidence="2">Whole embryos</tissue>
    </source>
</reference>
<dbReference type="EMBL" id="WJQU01000001">
    <property type="protein sequence ID" value="KAJ6649334.1"/>
    <property type="molecule type" value="Genomic_DNA"/>
</dbReference>
<protein>
    <submittedName>
        <fullName evidence="2">Uncharacterized protein</fullName>
    </submittedName>
</protein>
<feature type="compositionally biased region" description="Basic and acidic residues" evidence="1">
    <location>
        <begin position="7"/>
        <end position="17"/>
    </location>
</feature>
<evidence type="ECO:0000313" key="3">
    <source>
        <dbReference type="Proteomes" id="UP001151699"/>
    </source>
</evidence>
<dbReference type="Proteomes" id="UP001151699">
    <property type="component" value="Chromosome A"/>
</dbReference>
<feature type="region of interest" description="Disordered" evidence="1">
    <location>
        <begin position="1"/>
        <end position="38"/>
    </location>
</feature>
<proteinExistence type="predicted"/>
<organism evidence="2 3">
    <name type="scientific">Pseudolycoriella hygida</name>
    <dbReference type="NCBI Taxonomy" id="35572"/>
    <lineage>
        <taxon>Eukaryota</taxon>
        <taxon>Metazoa</taxon>
        <taxon>Ecdysozoa</taxon>
        <taxon>Arthropoda</taxon>
        <taxon>Hexapoda</taxon>
        <taxon>Insecta</taxon>
        <taxon>Pterygota</taxon>
        <taxon>Neoptera</taxon>
        <taxon>Endopterygota</taxon>
        <taxon>Diptera</taxon>
        <taxon>Nematocera</taxon>
        <taxon>Sciaroidea</taxon>
        <taxon>Sciaridae</taxon>
        <taxon>Pseudolycoriella</taxon>
    </lineage>
</organism>
<name>A0A9Q0NFK3_9DIPT</name>
<feature type="compositionally biased region" description="Polar residues" evidence="1">
    <location>
        <begin position="69"/>
        <end position="89"/>
    </location>
</feature>